<dbReference type="Proteomes" id="UP001596203">
    <property type="component" value="Unassembled WGS sequence"/>
</dbReference>
<gene>
    <name evidence="2" type="ORF">ACFP2T_35750</name>
</gene>
<sequence>MTYRWVASHIQELPEDSRWVKHLRREAGIVWDQPDHHRQDAVDLLTQILYFLQTNVLSQITKRSDQRKVIRKAPTRQLRPGEKKQKPQMTPKEDLKVFFSHA</sequence>
<evidence type="ECO:0000256" key="1">
    <source>
        <dbReference type="SAM" id="MobiDB-lite"/>
    </source>
</evidence>
<dbReference type="RefSeq" id="WP_377429768.1">
    <property type="nucleotide sequence ID" value="NZ_JBHSPR010000044.1"/>
</dbReference>
<comment type="caution">
    <text evidence="2">The sequence shown here is derived from an EMBL/GenBank/DDBJ whole genome shotgun (WGS) entry which is preliminary data.</text>
</comment>
<evidence type="ECO:0000313" key="3">
    <source>
        <dbReference type="Proteomes" id="UP001596203"/>
    </source>
</evidence>
<name>A0ABW1KJS6_9ACTN</name>
<keyword evidence="3" id="KW-1185">Reference proteome</keyword>
<proteinExistence type="predicted"/>
<feature type="compositionally biased region" description="Basic and acidic residues" evidence="1">
    <location>
        <begin position="79"/>
        <end position="94"/>
    </location>
</feature>
<feature type="region of interest" description="Disordered" evidence="1">
    <location>
        <begin position="63"/>
        <end position="94"/>
    </location>
</feature>
<evidence type="ECO:0000313" key="2">
    <source>
        <dbReference type="EMBL" id="MFC6021511.1"/>
    </source>
</evidence>
<protein>
    <recommendedName>
        <fullName evidence="4">Transposase</fullName>
    </recommendedName>
</protein>
<dbReference type="EMBL" id="JBHSPR010000044">
    <property type="protein sequence ID" value="MFC6021511.1"/>
    <property type="molecule type" value="Genomic_DNA"/>
</dbReference>
<evidence type="ECO:0008006" key="4">
    <source>
        <dbReference type="Google" id="ProtNLM"/>
    </source>
</evidence>
<accession>A0ABW1KJS6</accession>
<reference evidence="3" key="1">
    <citation type="journal article" date="2019" name="Int. J. Syst. Evol. Microbiol.">
        <title>The Global Catalogue of Microorganisms (GCM) 10K type strain sequencing project: providing services to taxonomists for standard genome sequencing and annotation.</title>
        <authorList>
            <consortium name="The Broad Institute Genomics Platform"/>
            <consortium name="The Broad Institute Genome Sequencing Center for Infectious Disease"/>
            <person name="Wu L."/>
            <person name="Ma J."/>
        </authorList>
    </citation>
    <scope>NUCLEOTIDE SEQUENCE [LARGE SCALE GENOMIC DNA]</scope>
    <source>
        <strain evidence="3">ZS-35-S2</strain>
    </source>
</reference>
<organism evidence="2 3">
    <name type="scientific">Plantactinospora solaniradicis</name>
    <dbReference type="NCBI Taxonomy" id="1723736"/>
    <lineage>
        <taxon>Bacteria</taxon>
        <taxon>Bacillati</taxon>
        <taxon>Actinomycetota</taxon>
        <taxon>Actinomycetes</taxon>
        <taxon>Micromonosporales</taxon>
        <taxon>Micromonosporaceae</taxon>
        <taxon>Plantactinospora</taxon>
    </lineage>
</organism>